<dbReference type="EMBL" id="PCVY01000064">
    <property type="protein sequence ID" value="PIQ85652.1"/>
    <property type="molecule type" value="Genomic_DNA"/>
</dbReference>
<dbReference type="InterPro" id="IPR050362">
    <property type="entry name" value="Cation-dep_OMT"/>
</dbReference>
<evidence type="ECO:0000256" key="2">
    <source>
        <dbReference type="ARBA" id="ARBA00022679"/>
    </source>
</evidence>
<comment type="caution">
    <text evidence="4">The sequence shown here is derived from an EMBL/GenBank/DDBJ whole genome shotgun (WGS) entry which is preliminary data.</text>
</comment>
<dbReference type="GO" id="GO:0008757">
    <property type="term" value="F:S-adenosylmethionine-dependent methyltransferase activity"/>
    <property type="evidence" value="ECO:0007669"/>
    <property type="project" value="TreeGrafter"/>
</dbReference>
<dbReference type="PANTHER" id="PTHR10509">
    <property type="entry name" value="O-METHYLTRANSFERASE-RELATED"/>
    <property type="match status" value="1"/>
</dbReference>
<dbReference type="GO" id="GO:0008171">
    <property type="term" value="F:O-methyltransferase activity"/>
    <property type="evidence" value="ECO:0007669"/>
    <property type="project" value="InterPro"/>
</dbReference>
<proteinExistence type="predicted"/>
<keyword evidence="2 4" id="KW-0808">Transferase</keyword>
<sequence length="216" mass="24760">MMRPIVNEAIEKYCLRHTTQPSRYCQAIHDYTRRHVPYSQMLIGPFEAGFLRFLLKLIRAKRVLEIGCFTGYSALAMAECLPKTGQVITLDVNPETTRLAQQFWKKAPDGGKIKLILGNALTSLNRLKGTFDFVFIDADKTNYLPYLRKALSLLSPNGMIAADNCLWGGDVLKRHAKEKDTKAIQRFNRYVSRRKDLEVLLAPIRDGIFLIQKKRK</sequence>
<dbReference type="PANTHER" id="PTHR10509:SF14">
    <property type="entry name" value="CAFFEOYL-COA O-METHYLTRANSFERASE 3-RELATED"/>
    <property type="match status" value="1"/>
</dbReference>
<evidence type="ECO:0000256" key="3">
    <source>
        <dbReference type="ARBA" id="ARBA00022691"/>
    </source>
</evidence>
<dbReference type="CDD" id="cd02440">
    <property type="entry name" value="AdoMet_MTases"/>
    <property type="match status" value="1"/>
</dbReference>
<dbReference type="PROSITE" id="PS51682">
    <property type="entry name" value="SAM_OMT_I"/>
    <property type="match status" value="1"/>
</dbReference>
<dbReference type="InterPro" id="IPR002935">
    <property type="entry name" value="SAM_O-MeTrfase"/>
</dbReference>
<dbReference type="InterPro" id="IPR029063">
    <property type="entry name" value="SAM-dependent_MTases_sf"/>
</dbReference>
<gene>
    <name evidence="4" type="ORF">COV74_08110</name>
</gene>
<name>A0A2H0LMI7_9BACT</name>
<evidence type="ECO:0000313" key="4">
    <source>
        <dbReference type="EMBL" id="PIQ85652.1"/>
    </source>
</evidence>
<dbReference type="GO" id="GO:0032259">
    <property type="term" value="P:methylation"/>
    <property type="evidence" value="ECO:0007669"/>
    <property type="project" value="UniProtKB-KW"/>
</dbReference>
<evidence type="ECO:0000313" key="5">
    <source>
        <dbReference type="Proteomes" id="UP000230859"/>
    </source>
</evidence>
<reference evidence="4 5" key="1">
    <citation type="submission" date="2017-09" db="EMBL/GenBank/DDBJ databases">
        <title>Depth-based differentiation of microbial function through sediment-hosted aquifers and enrichment of novel symbionts in the deep terrestrial subsurface.</title>
        <authorList>
            <person name="Probst A.J."/>
            <person name="Ladd B."/>
            <person name="Jarett J.K."/>
            <person name="Geller-Mcgrath D.E."/>
            <person name="Sieber C.M."/>
            <person name="Emerson J.B."/>
            <person name="Anantharaman K."/>
            <person name="Thomas B.C."/>
            <person name="Malmstrom R."/>
            <person name="Stieglmeier M."/>
            <person name="Klingl A."/>
            <person name="Woyke T."/>
            <person name="Ryan C.M."/>
            <person name="Banfield J.F."/>
        </authorList>
    </citation>
    <scope>NUCLEOTIDE SEQUENCE [LARGE SCALE GENOMIC DNA]</scope>
    <source>
        <strain evidence="4">CG11_big_fil_rev_8_21_14_0_20_45_26</strain>
    </source>
</reference>
<dbReference type="Gene3D" id="3.40.50.150">
    <property type="entry name" value="Vaccinia Virus protein VP39"/>
    <property type="match status" value="1"/>
</dbReference>
<dbReference type="AlphaFoldDB" id="A0A2H0LMI7"/>
<dbReference type="SUPFAM" id="SSF53335">
    <property type="entry name" value="S-adenosyl-L-methionine-dependent methyltransferases"/>
    <property type="match status" value="1"/>
</dbReference>
<dbReference type="Proteomes" id="UP000230859">
    <property type="component" value="Unassembled WGS sequence"/>
</dbReference>
<accession>A0A2H0LMI7</accession>
<protein>
    <submittedName>
        <fullName evidence="4">Methyltransferase</fullName>
    </submittedName>
</protein>
<dbReference type="Pfam" id="PF01596">
    <property type="entry name" value="Methyltransf_3"/>
    <property type="match status" value="1"/>
</dbReference>
<evidence type="ECO:0000256" key="1">
    <source>
        <dbReference type="ARBA" id="ARBA00022603"/>
    </source>
</evidence>
<keyword evidence="1 4" id="KW-0489">Methyltransferase</keyword>
<keyword evidence="3" id="KW-0949">S-adenosyl-L-methionine</keyword>
<organism evidence="4 5">
    <name type="scientific">Candidatus Abzuiibacterium crystallinum</name>
    <dbReference type="NCBI Taxonomy" id="1974748"/>
    <lineage>
        <taxon>Bacteria</taxon>
        <taxon>Pseudomonadati</taxon>
        <taxon>Candidatus Omnitrophota</taxon>
        <taxon>Candidatus Abzuiibacterium</taxon>
    </lineage>
</organism>